<reference evidence="1" key="1">
    <citation type="journal article" date="2016" name="Front. Microbiol.">
        <title>Genome Sequence of the Piezophilic, Mesophilic Sulfate-Reducing Bacterium Desulfovibrio indicus J2T.</title>
        <authorList>
            <person name="Cao J."/>
            <person name="Maignien L."/>
            <person name="Shao Z."/>
            <person name="Alain K."/>
            <person name="Jebbar M."/>
        </authorList>
    </citation>
    <scope>NUCLEOTIDE SEQUENCE</scope>
    <source>
        <strain evidence="1">DSM 21893</strain>
    </source>
</reference>
<dbReference type="InterPro" id="IPR036061">
    <property type="entry name" value="CheW-like_dom_sf"/>
</dbReference>
<keyword evidence="2" id="KW-1185">Reference proteome</keyword>
<evidence type="ECO:0000313" key="1">
    <source>
        <dbReference type="EMBL" id="GJD39168.1"/>
    </source>
</evidence>
<dbReference type="GO" id="GO:0006935">
    <property type="term" value="P:chemotaxis"/>
    <property type="evidence" value="ECO:0007669"/>
    <property type="project" value="InterPro"/>
</dbReference>
<proteinExistence type="predicted"/>
<dbReference type="GO" id="GO:0007165">
    <property type="term" value="P:signal transduction"/>
    <property type="evidence" value="ECO:0007669"/>
    <property type="project" value="InterPro"/>
</dbReference>
<comment type="caution">
    <text evidence="1">The sequence shown here is derived from an EMBL/GenBank/DDBJ whole genome shotgun (WGS) entry which is preliminary data.</text>
</comment>
<accession>A0AAV4Z558</accession>
<dbReference type="EMBL" id="BPQF01000009">
    <property type="protein sequence ID" value="GJD39168.1"/>
    <property type="molecule type" value="Genomic_DNA"/>
</dbReference>
<sequence>MDVILKPLEGVLTGIGGYSGTALLGDGRVLLVLDLKELL</sequence>
<name>A0AAV4Z558_9HYPH</name>
<organism evidence="1 2">
    <name type="scientific">Methylobacterium bullatum</name>
    <dbReference type="NCBI Taxonomy" id="570505"/>
    <lineage>
        <taxon>Bacteria</taxon>
        <taxon>Pseudomonadati</taxon>
        <taxon>Pseudomonadota</taxon>
        <taxon>Alphaproteobacteria</taxon>
        <taxon>Hyphomicrobiales</taxon>
        <taxon>Methylobacteriaceae</taxon>
        <taxon>Methylobacterium</taxon>
    </lineage>
</organism>
<dbReference type="AlphaFoldDB" id="A0AAV4Z558"/>
<protein>
    <recommendedName>
        <fullName evidence="3">Chemotaxis protein CheA</fullName>
    </recommendedName>
</protein>
<evidence type="ECO:0000313" key="2">
    <source>
        <dbReference type="Proteomes" id="UP001055307"/>
    </source>
</evidence>
<gene>
    <name evidence="1" type="ORF">OICFNHDK_1623</name>
</gene>
<dbReference type="SUPFAM" id="SSF50341">
    <property type="entry name" value="CheW-like"/>
    <property type="match status" value="1"/>
</dbReference>
<dbReference type="Proteomes" id="UP001055307">
    <property type="component" value="Unassembled WGS sequence"/>
</dbReference>
<evidence type="ECO:0008006" key="3">
    <source>
        <dbReference type="Google" id="ProtNLM"/>
    </source>
</evidence>
<reference evidence="1" key="2">
    <citation type="submission" date="2021-08" db="EMBL/GenBank/DDBJ databases">
        <authorList>
            <person name="Tani A."/>
            <person name="Ola A."/>
            <person name="Ogura Y."/>
            <person name="Katsura K."/>
            <person name="Hayashi T."/>
        </authorList>
    </citation>
    <scope>NUCLEOTIDE SEQUENCE</scope>
    <source>
        <strain evidence="1">DSM 21893</strain>
    </source>
</reference>
<dbReference type="Gene3D" id="2.30.30.40">
    <property type="entry name" value="SH3 Domains"/>
    <property type="match status" value="1"/>
</dbReference>